<proteinExistence type="predicted"/>
<dbReference type="Proteomes" id="UP000049855">
    <property type="component" value="Unassembled WGS sequence"/>
</dbReference>
<dbReference type="EMBL" id="CTRP01000010">
    <property type="protein sequence ID" value="CQR72301.1"/>
    <property type="molecule type" value="Genomic_DNA"/>
</dbReference>
<accession>A0A0U1KXZ4</accession>
<sequence>MEHVNYSVVNFVFYEEERNNVLHAGSIFIYERIRAHP</sequence>
<evidence type="ECO:0000313" key="1">
    <source>
        <dbReference type="EMBL" id="CQR72301.1"/>
    </source>
</evidence>
<keyword evidence="2" id="KW-1185">Reference proteome</keyword>
<protein>
    <submittedName>
        <fullName evidence="1">Uncharacterized protein</fullName>
    </submittedName>
</protein>
<evidence type="ECO:0000313" key="2">
    <source>
        <dbReference type="Proteomes" id="UP000049855"/>
    </source>
</evidence>
<dbReference type="AlphaFoldDB" id="A0A0U1KXZ4"/>
<organism evidence="1 2">
    <name type="scientific">Sporomusa ovata</name>
    <dbReference type="NCBI Taxonomy" id="2378"/>
    <lineage>
        <taxon>Bacteria</taxon>
        <taxon>Bacillati</taxon>
        <taxon>Bacillota</taxon>
        <taxon>Negativicutes</taxon>
        <taxon>Selenomonadales</taxon>
        <taxon>Sporomusaceae</taxon>
        <taxon>Sporomusa</taxon>
    </lineage>
</organism>
<gene>
    <name evidence="1" type="ORF">SpAn4DRAFT_2761</name>
</gene>
<reference evidence="2" key="1">
    <citation type="submission" date="2015-03" db="EMBL/GenBank/DDBJ databases">
        <authorList>
            <person name="Nijsse Bart"/>
        </authorList>
    </citation>
    <scope>NUCLEOTIDE SEQUENCE [LARGE SCALE GENOMIC DNA]</scope>
</reference>
<name>A0A0U1KXZ4_9FIRM</name>